<reference evidence="1 2" key="1">
    <citation type="journal article" date="2024" name="Commun. Biol.">
        <title>Comparative genomic analysis of thermophilic fungi reveals convergent evolutionary adaptations and gene losses.</title>
        <authorList>
            <person name="Steindorff A.S."/>
            <person name="Aguilar-Pontes M.V."/>
            <person name="Robinson A.J."/>
            <person name="Andreopoulos B."/>
            <person name="LaButti K."/>
            <person name="Kuo A."/>
            <person name="Mondo S."/>
            <person name="Riley R."/>
            <person name="Otillar R."/>
            <person name="Haridas S."/>
            <person name="Lipzen A."/>
            <person name="Grimwood J."/>
            <person name="Schmutz J."/>
            <person name="Clum A."/>
            <person name="Reid I.D."/>
            <person name="Moisan M.C."/>
            <person name="Butler G."/>
            <person name="Nguyen T.T.M."/>
            <person name="Dewar K."/>
            <person name="Conant G."/>
            <person name="Drula E."/>
            <person name="Henrissat B."/>
            <person name="Hansel C."/>
            <person name="Singer S."/>
            <person name="Hutchinson M.I."/>
            <person name="de Vries R.P."/>
            <person name="Natvig D.O."/>
            <person name="Powell A.J."/>
            <person name="Tsang A."/>
            <person name="Grigoriev I.V."/>
        </authorList>
    </citation>
    <scope>NUCLEOTIDE SEQUENCE [LARGE SCALE GENOMIC DNA]</scope>
    <source>
        <strain evidence="1 2">CBS 494.80</strain>
    </source>
</reference>
<dbReference type="Proteomes" id="UP001595075">
    <property type="component" value="Unassembled WGS sequence"/>
</dbReference>
<comment type="caution">
    <text evidence="1">The sequence shown here is derived from an EMBL/GenBank/DDBJ whole genome shotgun (WGS) entry which is preliminary data.</text>
</comment>
<accession>A0ABR4CX81</accession>
<dbReference type="EMBL" id="JAZHXI010000002">
    <property type="protein sequence ID" value="KAL2074529.1"/>
    <property type="molecule type" value="Genomic_DNA"/>
</dbReference>
<evidence type="ECO:0000313" key="1">
    <source>
        <dbReference type="EMBL" id="KAL2074529.1"/>
    </source>
</evidence>
<protein>
    <submittedName>
        <fullName evidence="1">Uncharacterized protein</fullName>
    </submittedName>
</protein>
<evidence type="ECO:0000313" key="2">
    <source>
        <dbReference type="Proteomes" id="UP001595075"/>
    </source>
</evidence>
<keyword evidence="2" id="KW-1185">Reference proteome</keyword>
<organism evidence="1 2">
    <name type="scientific">Oculimacula yallundae</name>
    <dbReference type="NCBI Taxonomy" id="86028"/>
    <lineage>
        <taxon>Eukaryota</taxon>
        <taxon>Fungi</taxon>
        <taxon>Dikarya</taxon>
        <taxon>Ascomycota</taxon>
        <taxon>Pezizomycotina</taxon>
        <taxon>Leotiomycetes</taxon>
        <taxon>Helotiales</taxon>
        <taxon>Ploettnerulaceae</taxon>
        <taxon>Oculimacula</taxon>
    </lineage>
</organism>
<name>A0ABR4CX81_9HELO</name>
<proteinExistence type="predicted"/>
<gene>
    <name evidence="1" type="ORF">VTL71DRAFT_8307</name>
</gene>
<sequence>MFPDPSLPDRQMSIYIIIMDLVTQKKLALEEARLGVFLCLIQWIHLQEVLLKNQRSSQPQYQAISDSRWLSELQKVIPSPSLPLSMIKINERPV</sequence>